<proteinExistence type="predicted"/>
<organism evidence="2">
    <name type="scientific">uncultured marine virus</name>
    <dbReference type="NCBI Taxonomy" id="186617"/>
    <lineage>
        <taxon>Viruses</taxon>
        <taxon>environmental samples</taxon>
    </lineage>
</organism>
<dbReference type="EMBL" id="KR029577">
    <property type="protein sequence ID" value="AKH45862.1"/>
    <property type="molecule type" value="Genomic_DNA"/>
</dbReference>
<reference evidence="2" key="1">
    <citation type="journal article" date="2015" name="Front. Microbiol.">
        <title>Combining genomic sequencing methods to explore viral diversity and reveal potential virus-host interactions.</title>
        <authorList>
            <person name="Chow C.E."/>
            <person name="Winget D.M."/>
            <person name="White R.A.III."/>
            <person name="Hallam S.J."/>
            <person name="Suttle C.A."/>
        </authorList>
    </citation>
    <scope>NUCLEOTIDE SEQUENCE</scope>
    <source>
        <strain evidence="2">Anoxic3_1</strain>
    </source>
</reference>
<evidence type="ECO:0000313" key="2">
    <source>
        <dbReference type="EMBL" id="AKH45862.1"/>
    </source>
</evidence>
<accession>A0A0F7L327</accession>
<sequence length="56" mass="5964">MAWLSATSCHRAEPRNTRSRANWTQSWPCGEPPSTGRAMDGLSATTITTGLASTPS</sequence>
<name>A0A0F7L327_9VIRU</name>
<feature type="region of interest" description="Disordered" evidence="1">
    <location>
        <begin position="1"/>
        <end position="41"/>
    </location>
</feature>
<reference evidence="2" key="2">
    <citation type="submission" date="2015-03" db="EMBL/GenBank/DDBJ databases">
        <authorList>
            <person name="Chow C.-E.T."/>
            <person name="Winget D.M."/>
            <person name="White R.A.III."/>
            <person name="Hallam S.J."/>
            <person name="Suttle C.A."/>
        </authorList>
    </citation>
    <scope>NUCLEOTIDE SEQUENCE</scope>
    <source>
        <strain evidence="2">Anoxic3_1</strain>
    </source>
</reference>
<evidence type="ECO:0000256" key="1">
    <source>
        <dbReference type="SAM" id="MobiDB-lite"/>
    </source>
</evidence>
<protein>
    <submittedName>
        <fullName evidence="2">Uncharacterized protein</fullName>
    </submittedName>
</protein>